<feature type="transmembrane region" description="Helical" evidence="2">
    <location>
        <begin position="68"/>
        <end position="94"/>
    </location>
</feature>
<feature type="coiled-coil region" evidence="1">
    <location>
        <begin position="244"/>
        <end position="278"/>
    </location>
</feature>
<feature type="transmembrane region" description="Helical" evidence="2">
    <location>
        <begin position="148"/>
        <end position="170"/>
    </location>
</feature>
<proteinExistence type="predicted"/>
<keyword evidence="2" id="KW-0472">Membrane</keyword>
<feature type="transmembrane region" description="Helical" evidence="2">
    <location>
        <begin position="106"/>
        <end position="128"/>
    </location>
</feature>
<gene>
    <name evidence="3" type="ORF">DSM106044_00404</name>
</gene>
<comment type="caution">
    <text evidence="3">The sequence shown here is derived from an EMBL/GenBank/DDBJ whole genome shotgun (WGS) entry which is preliminary data.</text>
</comment>
<organism evidence="3 4">
    <name type="scientific">Robinsoniella peoriensis</name>
    <dbReference type="NCBI Taxonomy" id="180332"/>
    <lineage>
        <taxon>Bacteria</taxon>
        <taxon>Bacillati</taxon>
        <taxon>Bacillota</taxon>
        <taxon>Clostridia</taxon>
        <taxon>Lachnospirales</taxon>
        <taxon>Lachnospiraceae</taxon>
        <taxon>Robinsoniella</taxon>
    </lineage>
</organism>
<dbReference type="Proteomes" id="UP000306509">
    <property type="component" value="Unassembled WGS sequence"/>
</dbReference>
<evidence type="ECO:0000256" key="2">
    <source>
        <dbReference type="SAM" id="Phobius"/>
    </source>
</evidence>
<dbReference type="EMBL" id="QGQD01000007">
    <property type="protein sequence ID" value="TLD02669.1"/>
    <property type="molecule type" value="Genomic_DNA"/>
</dbReference>
<keyword evidence="2" id="KW-1133">Transmembrane helix</keyword>
<keyword evidence="4" id="KW-1185">Reference proteome</keyword>
<protein>
    <submittedName>
        <fullName evidence="3">Putative membrane protein</fullName>
    </submittedName>
</protein>
<dbReference type="RefSeq" id="WP_138001664.1">
    <property type="nucleotide sequence ID" value="NZ_JBHTNY010000037.1"/>
</dbReference>
<dbReference type="InterPro" id="IPR010540">
    <property type="entry name" value="CmpB_TMEM229"/>
</dbReference>
<feature type="transmembrane region" description="Helical" evidence="2">
    <location>
        <begin position="43"/>
        <end position="62"/>
    </location>
</feature>
<evidence type="ECO:0000256" key="1">
    <source>
        <dbReference type="SAM" id="Coils"/>
    </source>
</evidence>
<evidence type="ECO:0000313" key="4">
    <source>
        <dbReference type="Proteomes" id="UP000306509"/>
    </source>
</evidence>
<keyword evidence="2" id="KW-0812">Transmembrane</keyword>
<reference evidence="3 4" key="1">
    <citation type="journal article" date="2019" name="Anaerobe">
        <title>Detection of Robinsoniella peoriensis in multiple bone samples of a trauma patient.</title>
        <authorList>
            <person name="Schrottner P."/>
            <person name="Hartwich K."/>
            <person name="Bunk B."/>
            <person name="Schober I."/>
            <person name="Helbig S."/>
            <person name="Rudolph W.W."/>
            <person name="Gunzer F."/>
        </authorList>
    </citation>
    <scope>NUCLEOTIDE SEQUENCE [LARGE SCALE GENOMIC DNA]</scope>
    <source>
        <strain evidence="3 4">DSM 106044</strain>
    </source>
</reference>
<dbReference type="Pfam" id="PF06541">
    <property type="entry name" value="ABC_trans_CmpB"/>
    <property type="match status" value="1"/>
</dbReference>
<keyword evidence="1" id="KW-0175">Coiled coil</keyword>
<feature type="transmembrane region" description="Helical" evidence="2">
    <location>
        <begin position="12"/>
        <end position="31"/>
    </location>
</feature>
<dbReference type="AlphaFoldDB" id="A0A4U8QD32"/>
<evidence type="ECO:0000313" key="3">
    <source>
        <dbReference type="EMBL" id="TLD02669.1"/>
    </source>
</evidence>
<accession>A0A4U8QD32</accession>
<sequence>MNYNYTLVDWLLFFYIYCFIGWCIESTFVSVKQKKFVNRGFMRGPFLPLYGSGAVLMLYVSIPVRNNLLMTFLSGCIAATVLEYATGVAMEALFKVRYWDYSDQPFNFQGHICLSSSIAWGFLTIALVKFIHGPVEHLVLSLNDSLASITATALTVIIAADLALSFKAALDIRNMLEKMTKAKDELLKIQTRLDAIIAFSDTSFSDRETPKESFTQTARTQLGELMQGIRERLDTLTKNAFENNDSAKENTAQFRDELEHLKEKYIIEREKRNSLRERLGFYKRDMLKSHPTANSKKFKDAFIELKSAAEERKKKK</sequence>
<name>A0A4U8QD32_9FIRM</name>
<dbReference type="STRING" id="180332.GCA_000797495_01509"/>